<evidence type="ECO:0000256" key="5">
    <source>
        <dbReference type="ARBA" id="ARBA00022777"/>
    </source>
</evidence>
<dbReference type="PROSITE" id="PS50011">
    <property type="entry name" value="PROTEIN_KINASE_DOM"/>
    <property type="match status" value="1"/>
</dbReference>
<dbReference type="CDD" id="cd14014">
    <property type="entry name" value="STKc_PknB_like"/>
    <property type="match status" value="1"/>
</dbReference>
<accession>A0A3G8ZQZ4</accession>
<evidence type="ECO:0000256" key="1">
    <source>
        <dbReference type="ARBA" id="ARBA00012513"/>
    </source>
</evidence>
<dbReference type="Gene3D" id="1.10.510.10">
    <property type="entry name" value="Transferase(Phosphotransferase) domain 1"/>
    <property type="match status" value="1"/>
</dbReference>
<keyword evidence="9" id="KW-0472">Membrane</keyword>
<evidence type="ECO:0000256" key="8">
    <source>
        <dbReference type="SAM" id="MobiDB-lite"/>
    </source>
</evidence>
<keyword evidence="3" id="KW-0808">Transferase</keyword>
<keyword evidence="4 7" id="KW-0547">Nucleotide-binding</keyword>
<dbReference type="EMBL" id="CP034170">
    <property type="protein sequence ID" value="AZI59568.1"/>
    <property type="molecule type" value="Genomic_DNA"/>
</dbReference>
<evidence type="ECO:0000256" key="6">
    <source>
        <dbReference type="ARBA" id="ARBA00022840"/>
    </source>
</evidence>
<keyword evidence="9" id="KW-1133">Transmembrane helix</keyword>
<reference evidence="11 12" key="2">
    <citation type="submission" date="2018-12" db="EMBL/GenBank/DDBJ databases">
        <title>Nakamurella antarcticus sp. nov., isolated from Antarctica South Shetland Islands soil.</title>
        <authorList>
            <person name="Peng F."/>
        </authorList>
    </citation>
    <scope>NUCLEOTIDE SEQUENCE [LARGE SCALE GENOMIC DNA]</scope>
    <source>
        <strain evidence="11 12">S14-144</strain>
    </source>
</reference>
<keyword evidence="2 11" id="KW-0723">Serine/threonine-protein kinase</keyword>
<evidence type="ECO:0000313" key="12">
    <source>
        <dbReference type="Proteomes" id="UP000268084"/>
    </source>
</evidence>
<dbReference type="GO" id="GO:0005524">
    <property type="term" value="F:ATP binding"/>
    <property type="evidence" value="ECO:0007669"/>
    <property type="project" value="UniProtKB-UniRule"/>
</dbReference>
<dbReference type="PANTHER" id="PTHR43289:SF6">
    <property type="entry name" value="SERINE_THREONINE-PROTEIN KINASE NEKL-3"/>
    <property type="match status" value="1"/>
</dbReference>
<dbReference type="SUPFAM" id="SSF56112">
    <property type="entry name" value="Protein kinase-like (PK-like)"/>
    <property type="match status" value="1"/>
</dbReference>
<feature type="compositionally biased region" description="Pro residues" evidence="8">
    <location>
        <begin position="298"/>
        <end position="311"/>
    </location>
</feature>
<dbReference type="InterPro" id="IPR000719">
    <property type="entry name" value="Prot_kinase_dom"/>
</dbReference>
<dbReference type="AlphaFoldDB" id="A0A3G8ZQZ4"/>
<keyword evidence="5 11" id="KW-0418">Kinase</keyword>
<sequence>MVADRYRLDRVLGKGSMGTVWAAYDETLRRRVAIKEIYFPAGLTEAEAHLLIERTLREARAIAQLSHPNVITLYDILTLPTGPVIVMELLAARSLGEVLKEVGPLSEGQAATVGLAVSAGLLAAHDAGITHRDVKPGNVLIGGDGRIKLTDFGIARSAAENAMTAVGLLLGSPAYIAPEVATGAQAGPAADAWGLGALLFATVEGKPPFDKSNPVATLMSVVNDPIPSPERAGNLRPIIEGLLVKDPQARMGLAQARTLLTAITSDAVDGRLTFPPIAGSASARPSQGAPAGSSLPRGPLPPSAAMPPPPWAADAAESLAALPPRADTGESAKSGISRPTTLTPTQRWMLIIGVLVVAAALGFWGVRLLVDAVAGRAG</sequence>
<dbReference type="EC" id="2.7.11.1" evidence="1"/>
<dbReference type="SMART" id="SM00220">
    <property type="entry name" value="S_TKc"/>
    <property type="match status" value="1"/>
</dbReference>
<dbReference type="Proteomes" id="UP000268084">
    <property type="component" value="Chromosome"/>
</dbReference>
<dbReference type="PANTHER" id="PTHR43289">
    <property type="entry name" value="MITOGEN-ACTIVATED PROTEIN KINASE KINASE KINASE 20-RELATED"/>
    <property type="match status" value="1"/>
</dbReference>
<evidence type="ECO:0000256" key="3">
    <source>
        <dbReference type="ARBA" id="ARBA00022679"/>
    </source>
</evidence>
<protein>
    <recommendedName>
        <fullName evidence="1">non-specific serine/threonine protein kinase</fullName>
        <ecNumber evidence="1">2.7.11.1</ecNumber>
    </recommendedName>
</protein>
<feature type="binding site" evidence="7">
    <location>
        <position position="35"/>
    </location>
    <ligand>
        <name>ATP</name>
        <dbReference type="ChEBI" id="CHEBI:30616"/>
    </ligand>
</feature>
<dbReference type="InterPro" id="IPR017441">
    <property type="entry name" value="Protein_kinase_ATP_BS"/>
</dbReference>
<name>A0A3G8ZQZ4_9ACTN</name>
<keyword evidence="9" id="KW-0812">Transmembrane</keyword>
<gene>
    <name evidence="11" type="ORF">EH165_10895</name>
</gene>
<evidence type="ECO:0000256" key="2">
    <source>
        <dbReference type="ARBA" id="ARBA00022527"/>
    </source>
</evidence>
<dbReference type="GO" id="GO:0004674">
    <property type="term" value="F:protein serine/threonine kinase activity"/>
    <property type="evidence" value="ECO:0007669"/>
    <property type="project" value="UniProtKB-KW"/>
</dbReference>
<dbReference type="PROSITE" id="PS00107">
    <property type="entry name" value="PROTEIN_KINASE_ATP"/>
    <property type="match status" value="1"/>
</dbReference>
<feature type="domain" description="Protein kinase" evidence="10">
    <location>
        <begin position="6"/>
        <end position="260"/>
    </location>
</feature>
<keyword evidence="12" id="KW-1185">Reference proteome</keyword>
<feature type="transmembrane region" description="Helical" evidence="9">
    <location>
        <begin position="348"/>
        <end position="370"/>
    </location>
</feature>
<feature type="region of interest" description="Disordered" evidence="8">
    <location>
        <begin position="278"/>
        <end position="311"/>
    </location>
</feature>
<dbReference type="OrthoDB" id="9762169at2"/>
<dbReference type="PROSITE" id="PS00108">
    <property type="entry name" value="PROTEIN_KINASE_ST"/>
    <property type="match status" value="1"/>
</dbReference>
<evidence type="ECO:0000256" key="9">
    <source>
        <dbReference type="SAM" id="Phobius"/>
    </source>
</evidence>
<reference evidence="11 12" key="1">
    <citation type="submission" date="2018-11" db="EMBL/GenBank/DDBJ databases">
        <authorList>
            <person name="Da X."/>
        </authorList>
    </citation>
    <scope>NUCLEOTIDE SEQUENCE [LARGE SCALE GENOMIC DNA]</scope>
    <source>
        <strain evidence="11 12">S14-144</strain>
    </source>
</reference>
<evidence type="ECO:0000256" key="4">
    <source>
        <dbReference type="ARBA" id="ARBA00022741"/>
    </source>
</evidence>
<dbReference type="KEGG" id="nak:EH165_10895"/>
<dbReference type="InterPro" id="IPR008271">
    <property type="entry name" value="Ser/Thr_kinase_AS"/>
</dbReference>
<evidence type="ECO:0000313" key="11">
    <source>
        <dbReference type="EMBL" id="AZI59568.1"/>
    </source>
</evidence>
<dbReference type="InterPro" id="IPR011009">
    <property type="entry name" value="Kinase-like_dom_sf"/>
</dbReference>
<organism evidence="11 12">
    <name type="scientific">Nakamurella antarctica</name>
    <dbReference type="NCBI Taxonomy" id="1902245"/>
    <lineage>
        <taxon>Bacteria</taxon>
        <taxon>Bacillati</taxon>
        <taxon>Actinomycetota</taxon>
        <taxon>Actinomycetes</taxon>
        <taxon>Nakamurellales</taxon>
        <taxon>Nakamurellaceae</taxon>
        <taxon>Nakamurella</taxon>
    </lineage>
</organism>
<proteinExistence type="predicted"/>
<evidence type="ECO:0000259" key="10">
    <source>
        <dbReference type="PROSITE" id="PS50011"/>
    </source>
</evidence>
<dbReference type="Pfam" id="PF00069">
    <property type="entry name" value="Pkinase"/>
    <property type="match status" value="1"/>
</dbReference>
<keyword evidence="6 7" id="KW-0067">ATP-binding</keyword>
<evidence type="ECO:0000256" key="7">
    <source>
        <dbReference type="PROSITE-ProRule" id="PRU10141"/>
    </source>
</evidence>